<accession>A0ABV2VUK7</accession>
<organism evidence="3 4">
    <name type="scientific">Micromonospora fulviviridis</name>
    <dbReference type="NCBI Taxonomy" id="47860"/>
    <lineage>
        <taxon>Bacteria</taxon>
        <taxon>Bacillati</taxon>
        <taxon>Actinomycetota</taxon>
        <taxon>Actinomycetes</taxon>
        <taxon>Micromonosporales</taxon>
        <taxon>Micromonosporaceae</taxon>
        <taxon>Micromonospora</taxon>
    </lineage>
</organism>
<dbReference type="InterPro" id="IPR011109">
    <property type="entry name" value="DNA_bind_recombinase_dom"/>
</dbReference>
<protein>
    <submittedName>
        <fullName evidence="3">Recombinase family protein</fullName>
    </submittedName>
</protein>
<dbReference type="RefSeq" id="WP_355667974.1">
    <property type="nucleotide sequence ID" value="NZ_JBEXRX010000190.1"/>
</dbReference>
<dbReference type="EMBL" id="JBEXRX010000190">
    <property type="protein sequence ID" value="MEU0156465.1"/>
    <property type="molecule type" value="Genomic_DNA"/>
</dbReference>
<gene>
    <name evidence="3" type="ORF">ABZ071_32200</name>
</gene>
<feature type="domain" description="Recombinase" evidence="2">
    <location>
        <begin position="23"/>
        <end position="50"/>
    </location>
</feature>
<dbReference type="Pfam" id="PF07508">
    <property type="entry name" value="Recombinase"/>
    <property type="match status" value="1"/>
</dbReference>
<evidence type="ECO:0000313" key="3">
    <source>
        <dbReference type="EMBL" id="MEU0156465.1"/>
    </source>
</evidence>
<proteinExistence type="predicted"/>
<feature type="region of interest" description="Disordered" evidence="1">
    <location>
        <begin position="1"/>
        <end position="22"/>
    </location>
</feature>
<evidence type="ECO:0000313" key="4">
    <source>
        <dbReference type="Proteomes" id="UP001550348"/>
    </source>
</evidence>
<evidence type="ECO:0000256" key="1">
    <source>
        <dbReference type="SAM" id="MobiDB-lite"/>
    </source>
</evidence>
<name>A0ABV2VUK7_9ACTN</name>
<comment type="caution">
    <text evidence="3">The sequence shown here is derived from an EMBL/GenBank/DDBJ whole genome shotgun (WGS) entry which is preliminary data.</text>
</comment>
<reference evidence="3 4" key="1">
    <citation type="submission" date="2024-06" db="EMBL/GenBank/DDBJ databases">
        <title>The Natural Products Discovery Center: Release of the First 8490 Sequenced Strains for Exploring Actinobacteria Biosynthetic Diversity.</title>
        <authorList>
            <person name="Kalkreuter E."/>
            <person name="Kautsar S.A."/>
            <person name="Yang D."/>
            <person name="Bader C.D."/>
            <person name="Teijaro C.N."/>
            <person name="Fluegel L."/>
            <person name="Davis C.M."/>
            <person name="Simpson J.R."/>
            <person name="Lauterbach L."/>
            <person name="Steele A.D."/>
            <person name="Gui C."/>
            <person name="Meng S."/>
            <person name="Li G."/>
            <person name="Viehrig K."/>
            <person name="Ye F."/>
            <person name="Su P."/>
            <person name="Kiefer A.F."/>
            <person name="Nichols A."/>
            <person name="Cepeda A.J."/>
            <person name="Yan W."/>
            <person name="Fan B."/>
            <person name="Jiang Y."/>
            <person name="Adhikari A."/>
            <person name="Zheng C.-J."/>
            <person name="Schuster L."/>
            <person name="Cowan T.M."/>
            <person name="Smanski M.J."/>
            <person name="Chevrette M.G."/>
            <person name="De Carvalho L.P.S."/>
            <person name="Shen B."/>
        </authorList>
    </citation>
    <scope>NUCLEOTIDE SEQUENCE [LARGE SCALE GENOMIC DNA]</scope>
    <source>
        <strain evidence="3 4">NPDC006286</strain>
    </source>
</reference>
<sequence length="60" mass="6293">MSAAEGVFGQSEELDVGGAGGDPDTAPIVRRIFDEFLAGYGLFAIAEGLSLSRFLCKSPR</sequence>
<keyword evidence="4" id="KW-1185">Reference proteome</keyword>
<evidence type="ECO:0000259" key="2">
    <source>
        <dbReference type="Pfam" id="PF07508"/>
    </source>
</evidence>
<dbReference type="Proteomes" id="UP001550348">
    <property type="component" value="Unassembled WGS sequence"/>
</dbReference>